<gene>
    <name evidence="3" type="ORF">POL58_22030</name>
</gene>
<reference evidence="3 4" key="1">
    <citation type="submission" date="2022-11" db="EMBL/GenBank/DDBJ databases">
        <title>Minimal conservation of predation-associated metabolite biosynthetic gene clusters underscores biosynthetic potential of Myxococcota including descriptions for ten novel species: Archangium lansinium sp. nov., Myxococcus landrumus sp. nov., Nannocystis bai.</title>
        <authorList>
            <person name="Ahearne A."/>
            <person name="Stevens C."/>
            <person name="Dowd S."/>
        </authorList>
    </citation>
    <scope>NUCLEOTIDE SEQUENCE [LARGE SCALE GENOMIC DNA]</scope>
    <source>
        <strain evidence="3 4">NCELM</strain>
    </source>
</reference>
<keyword evidence="3" id="KW-0223">Dioxygenase</keyword>
<comment type="caution">
    <text evidence="3">The sequence shown here is derived from an EMBL/GenBank/DDBJ whole genome shotgun (WGS) entry which is preliminary data.</text>
</comment>
<dbReference type="RefSeq" id="WP_272000271.1">
    <property type="nucleotide sequence ID" value="NZ_JAQNDN010000013.1"/>
</dbReference>
<keyword evidence="3" id="KW-0560">Oxidoreductase</keyword>
<keyword evidence="1" id="KW-0479">Metal-binding</keyword>
<proteinExistence type="predicted"/>
<evidence type="ECO:0000313" key="4">
    <source>
        <dbReference type="Proteomes" id="UP001217838"/>
    </source>
</evidence>
<dbReference type="Gene3D" id="2.60.120.620">
    <property type="entry name" value="q2cbj1_9rhob like domain"/>
    <property type="match status" value="1"/>
</dbReference>
<dbReference type="Pfam" id="PF05721">
    <property type="entry name" value="PhyH"/>
    <property type="match status" value="1"/>
</dbReference>
<dbReference type="GO" id="GO:0051213">
    <property type="term" value="F:dioxygenase activity"/>
    <property type="evidence" value="ECO:0007669"/>
    <property type="project" value="UniProtKB-KW"/>
</dbReference>
<sequence length="279" mass="30967">MLSRAQVDEFREQGYLVLPGLVPGEALAAIEAAALAIVDRFDPAAERTVFSTKDRDAGRDDAFFASAEGVRCFLEEEALDVAGALRCPPRLAVNKIGHALHDLVPEFREFCRMPCFGELLRDVGYAAPVLWQTMVIFKQPHIGGEVRWHQDATYLITEPPCVTGLWVALEAAHRDNGCLWVQPGGHRTPLRERYEVDWRTRVGTLRTVDATPWPSLAEAVALEVPAGSVVVFHDHLPHRSAPNHSPASRHAFTMHVAEQGAAWAESNWLKRPRLGDFAL</sequence>
<dbReference type="SUPFAM" id="SSF51197">
    <property type="entry name" value="Clavaminate synthase-like"/>
    <property type="match status" value="1"/>
</dbReference>
<keyword evidence="2" id="KW-0408">Iron</keyword>
<evidence type="ECO:0000313" key="3">
    <source>
        <dbReference type="EMBL" id="MDC0670451.1"/>
    </source>
</evidence>
<evidence type="ECO:0000256" key="2">
    <source>
        <dbReference type="ARBA" id="ARBA00023004"/>
    </source>
</evidence>
<dbReference type="InterPro" id="IPR008775">
    <property type="entry name" value="Phytyl_CoA_dOase-like"/>
</dbReference>
<dbReference type="PANTHER" id="PTHR20883">
    <property type="entry name" value="PHYTANOYL-COA DIOXYGENASE DOMAIN CONTAINING 1"/>
    <property type="match status" value="1"/>
</dbReference>
<accession>A0ABT5B8L0</accession>
<keyword evidence="4" id="KW-1185">Reference proteome</keyword>
<name>A0ABT5B8L0_9BACT</name>
<protein>
    <submittedName>
        <fullName evidence="3">Phytanoyl-CoA dioxygenase family protein</fullName>
    </submittedName>
</protein>
<dbReference type="EMBL" id="JAQNDN010000013">
    <property type="protein sequence ID" value="MDC0670451.1"/>
    <property type="molecule type" value="Genomic_DNA"/>
</dbReference>
<evidence type="ECO:0000256" key="1">
    <source>
        <dbReference type="ARBA" id="ARBA00022723"/>
    </source>
</evidence>
<organism evidence="3 4">
    <name type="scientific">Nannocystis radixulma</name>
    <dbReference type="NCBI Taxonomy" id="2995305"/>
    <lineage>
        <taxon>Bacteria</taxon>
        <taxon>Pseudomonadati</taxon>
        <taxon>Myxococcota</taxon>
        <taxon>Polyangia</taxon>
        <taxon>Nannocystales</taxon>
        <taxon>Nannocystaceae</taxon>
        <taxon>Nannocystis</taxon>
    </lineage>
</organism>
<dbReference type="Proteomes" id="UP001217838">
    <property type="component" value="Unassembled WGS sequence"/>
</dbReference>
<dbReference type="PANTHER" id="PTHR20883:SF15">
    <property type="entry name" value="PHYTANOYL-COA DIOXYGENASE DOMAIN-CONTAINING PROTEIN 1"/>
    <property type="match status" value="1"/>
</dbReference>